<proteinExistence type="predicted"/>
<evidence type="ECO:0000256" key="1">
    <source>
        <dbReference type="SAM" id="Phobius"/>
    </source>
</evidence>
<keyword evidence="3" id="KW-1185">Reference proteome</keyword>
<name>A0A3E1Y6J5_9BACT</name>
<keyword evidence="1" id="KW-0472">Membrane</keyword>
<protein>
    <submittedName>
        <fullName evidence="2">Uncharacterized protein</fullName>
    </submittedName>
</protein>
<organism evidence="2 3">
    <name type="scientific">Chitinophaga silvatica</name>
    <dbReference type="NCBI Taxonomy" id="2282649"/>
    <lineage>
        <taxon>Bacteria</taxon>
        <taxon>Pseudomonadati</taxon>
        <taxon>Bacteroidota</taxon>
        <taxon>Chitinophagia</taxon>
        <taxon>Chitinophagales</taxon>
        <taxon>Chitinophagaceae</taxon>
        <taxon>Chitinophaga</taxon>
    </lineage>
</organism>
<gene>
    <name evidence="2" type="ORF">DVR12_20905</name>
</gene>
<feature type="transmembrane region" description="Helical" evidence="1">
    <location>
        <begin position="27"/>
        <end position="45"/>
    </location>
</feature>
<dbReference type="RefSeq" id="WP_116977739.1">
    <property type="nucleotide sequence ID" value="NZ_QPMM01000011.1"/>
</dbReference>
<dbReference type="AlphaFoldDB" id="A0A3E1Y6J5"/>
<sequence>MSQQPDSIFDELFEQQSKPRRLSVLSWWIKGYLILVFILAIYALFMEVSNVSTWISLESNSFYYTYIGFFAVITVAILLAAIISIGLEWKHGIMATIIAVICRTTYFNITMLSFNFGFNYNLLTTVIINLPFLILMIKVRKRWENEAIRKPRSVE</sequence>
<dbReference type="Proteomes" id="UP000260644">
    <property type="component" value="Unassembled WGS sequence"/>
</dbReference>
<feature type="transmembrane region" description="Helical" evidence="1">
    <location>
        <begin position="65"/>
        <end position="87"/>
    </location>
</feature>
<feature type="transmembrane region" description="Helical" evidence="1">
    <location>
        <begin position="120"/>
        <end position="139"/>
    </location>
</feature>
<evidence type="ECO:0000313" key="2">
    <source>
        <dbReference type="EMBL" id="RFS20177.1"/>
    </source>
</evidence>
<keyword evidence="1" id="KW-0812">Transmembrane</keyword>
<accession>A0A3E1Y6J5</accession>
<reference evidence="2 3" key="1">
    <citation type="submission" date="2018-07" db="EMBL/GenBank/DDBJ databases">
        <title>Chitinophaga K2CV101002-2 sp. nov., isolated from a monsoon evergreen broad-leaved forest soil.</title>
        <authorList>
            <person name="Lv Y."/>
        </authorList>
    </citation>
    <scope>NUCLEOTIDE SEQUENCE [LARGE SCALE GENOMIC DNA]</scope>
    <source>
        <strain evidence="2 3">GDMCC 1.1288</strain>
    </source>
</reference>
<keyword evidence="1" id="KW-1133">Transmembrane helix</keyword>
<comment type="caution">
    <text evidence="2">The sequence shown here is derived from an EMBL/GenBank/DDBJ whole genome shotgun (WGS) entry which is preliminary data.</text>
</comment>
<evidence type="ECO:0000313" key="3">
    <source>
        <dbReference type="Proteomes" id="UP000260644"/>
    </source>
</evidence>
<feature type="transmembrane region" description="Helical" evidence="1">
    <location>
        <begin position="94"/>
        <end position="114"/>
    </location>
</feature>
<dbReference type="EMBL" id="QPMM01000011">
    <property type="protein sequence ID" value="RFS20177.1"/>
    <property type="molecule type" value="Genomic_DNA"/>
</dbReference>